<dbReference type="AlphaFoldDB" id="A0A0D2JW37"/>
<organism evidence="2 3">
    <name type="scientific">Fonsecaea multimorphosa CBS 102226</name>
    <dbReference type="NCBI Taxonomy" id="1442371"/>
    <lineage>
        <taxon>Eukaryota</taxon>
        <taxon>Fungi</taxon>
        <taxon>Dikarya</taxon>
        <taxon>Ascomycota</taxon>
        <taxon>Pezizomycotina</taxon>
        <taxon>Eurotiomycetes</taxon>
        <taxon>Chaetothyriomycetidae</taxon>
        <taxon>Chaetothyriales</taxon>
        <taxon>Herpotrichiellaceae</taxon>
        <taxon>Fonsecaea</taxon>
    </lineage>
</organism>
<proteinExistence type="predicted"/>
<dbReference type="GeneID" id="27715155"/>
<dbReference type="RefSeq" id="XP_016628842.1">
    <property type="nucleotide sequence ID" value="XM_016779903.1"/>
</dbReference>
<feature type="compositionally biased region" description="Polar residues" evidence="1">
    <location>
        <begin position="1"/>
        <end position="11"/>
    </location>
</feature>
<feature type="region of interest" description="Disordered" evidence="1">
    <location>
        <begin position="1"/>
        <end position="100"/>
    </location>
</feature>
<dbReference type="OrthoDB" id="4142017at2759"/>
<name>A0A0D2JW37_9EURO</name>
<gene>
    <name evidence="2" type="ORF">Z520_09409</name>
</gene>
<dbReference type="VEuPathDB" id="FungiDB:Z520_09409"/>
<keyword evidence="3" id="KW-1185">Reference proteome</keyword>
<dbReference type="Proteomes" id="UP000053411">
    <property type="component" value="Unassembled WGS sequence"/>
</dbReference>
<sequence>MQTRQSKSANHSLPDAGNVRKRPVPTARKDEWQDSSDEGEGNNATVPNLKGSRYFSLGMTNSPPKKRLVTSKGPRFNKIYKPKGAEAKKPSQSKTAVDFRNRREAEESYRKKVCALIDDDILQRVDAEGGITPVGRMYKAICRMMERQSKSKQPGANGASHDEVMRLRAENQAMREKIDEATQLLRSA</sequence>
<evidence type="ECO:0000313" key="2">
    <source>
        <dbReference type="EMBL" id="KIX94719.1"/>
    </source>
</evidence>
<accession>A0A0D2JW37</accession>
<evidence type="ECO:0000256" key="1">
    <source>
        <dbReference type="SAM" id="MobiDB-lite"/>
    </source>
</evidence>
<protein>
    <submittedName>
        <fullName evidence="2">Uncharacterized protein</fullName>
    </submittedName>
</protein>
<evidence type="ECO:0000313" key="3">
    <source>
        <dbReference type="Proteomes" id="UP000053411"/>
    </source>
</evidence>
<reference evidence="2 3" key="1">
    <citation type="submission" date="2015-01" db="EMBL/GenBank/DDBJ databases">
        <title>The Genome Sequence of Fonsecaea multimorphosa CBS 102226.</title>
        <authorList>
            <consortium name="The Broad Institute Genomics Platform"/>
            <person name="Cuomo C."/>
            <person name="de Hoog S."/>
            <person name="Gorbushina A."/>
            <person name="Stielow B."/>
            <person name="Teixiera M."/>
            <person name="Abouelleil A."/>
            <person name="Chapman S.B."/>
            <person name="Priest M."/>
            <person name="Young S.K."/>
            <person name="Wortman J."/>
            <person name="Nusbaum C."/>
            <person name="Birren B."/>
        </authorList>
    </citation>
    <scope>NUCLEOTIDE SEQUENCE [LARGE SCALE GENOMIC DNA]</scope>
    <source>
        <strain evidence="2 3">CBS 102226</strain>
    </source>
</reference>
<dbReference type="EMBL" id="KN848085">
    <property type="protein sequence ID" value="KIX94719.1"/>
    <property type="molecule type" value="Genomic_DNA"/>
</dbReference>